<reference evidence="1 2" key="1">
    <citation type="submission" date="2020-08" db="EMBL/GenBank/DDBJ databases">
        <title>Genomic Encyclopedia of Type Strains, Phase IV (KMG-IV): sequencing the most valuable type-strain genomes for metagenomic binning, comparative biology and taxonomic classification.</title>
        <authorList>
            <person name="Goeker M."/>
        </authorList>
    </citation>
    <scope>NUCLEOTIDE SEQUENCE [LARGE SCALE GENOMIC DNA]</scope>
    <source>
        <strain evidence="1 2">DSM 45615</strain>
    </source>
</reference>
<dbReference type="Proteomes" id="UP000578449">
    <property type="component" value="Unassembled WGS sequence"/>
</dbReference>
<dbReference type="RefSeq" id="WP_246519649.1">
    <property type="nucleotide sequence ID" value="NZ_BAABIX010000080.1"/>
</dbReference>
<evidence type="ECO:0000313" key="1">
    <source>
        <dbReference type="EMBL" id="MBB5140554.1"/>
    </source>
</evidence>
<evidence type="ECO:0000313" key="2">
    <source>
        <dbReference type="Proteomes" id="UP000578449"/>
    </source>
</evidence>
<protein>
    <submittedName>
        <fullName evidence="1">Uncharacterized protein</fullName>
    </submittedName>
</protein>
<name>A0A840PGL4_9ACTN</name>
<comment type="caution">
    <text evidence="1">The sequence shown here is derived from an EMBL/GenBank/DDBJ whole genome shotgun (WGS) entry which is preliminary data.</text>
</comment>
<dbReference type="AlphaFoldDB" id="A0A840PGL4"/>
<keyword evidence="2" id="KW-1185">Reference proteome</keyword>
<gene>
    <name evidence="1" type="ORF">HNP84_010322</name>
</gene>
<proteinExistence type="predicted"/>
<dbReference type="EMBL" id="JACHGN010000046">
    <property type="protein sequence ID" value="MBB5140554.1"/>
    <property type="molecule type" value="Genomic_DNA"/>
</dbReference>
<organism evidence="1 2">
    <name type="scientific">Thermocatellispora tengchongensis</name>
    <dbReference type="NCBI Taxonomy" id="1073253"/>
    <lineage>
        <taxon>Bacteria</taxon>
        <taxon>Bacillati</taxon>
        <taxon>Actinomycetota</taxon>
        <taxon>Actinomycetes</taxon>
        <taxon>Streptosporangiales</taxon>
        <taxon>Streptosporangiaceae</taxon>
        <taxon>Thermocatellispora</taxon>
    </lineage>
</organism>
<sequence length="70" mass="7320">MVAASAPRNAGPARVVLVLLADPCTFSAAESLQVAAETPLALELIGRITETDMAADWFEAQYSRISPASS</sequence>
<accession>A0A840PGL4</accession>